<evidence type="ECO:0000313" key="1">
    <source>
        <dbReference type="EMBL" id="MBT1689217.1"/>
    </source>
</evidence>
<reference evidence="1 2" key="1">
    <citation type="submission" date="2021-05" db="EMBL/GenBank/DDBJ databases">
        <title>A Polyphasic approach of four new species of the genus Ohtaekwangia: Ohtaekwangia histidinii sp. nov., Ohtaekwangia cretensis sp. nov., Ohtaekwangia indiensis sp. nov., Ohtaekwangia reichenbachii sp. nov. from diverse environment.</title>
        <authorList>
            <person name="Octaviana S."/>
        </authorList>
    </citation>
    <scope>NUCLEOTIDE SEQUENCE [LARGE SCALE GENOMIC DNA]</scope>
    <source>
        <strain evidence="1 2">PWU37</strain>
    </source>
</reference>
<keyword evidence="2" id="KW-1185">Reference proteome</keyword>
<dbReference type="AlphaFoldDB" id="A0AAP2DH09"/>
<sequence length="397" mass="44523">MKRSINRKPENEARSFRESASTFRIVDNRPEALQMRRLQALANNNPTILPDVAGTGRLTGGGDVLQRIPREDQEKFHRFCGHYRNELVQDGPFLFVAGGIHSQKAAGIARRWKRDIFSSDLHDNFVEAIAQNYVVINGKSAAVRIPDENSRLAYQSVAPMAMNGEVDMTVFVRKQGKKMVLDRVDVKTIVTNPVFYRDGDDVKRVDATADIVLKGCIKAALLNYNTDDGTTGYKGWWDIEEATPTIVVREIVNAEALSAMQQLLKNDPGMLARFLHQSGHPEFQQYIDGADSGGDSGMYTFALTEQEDLNFVHQIAFKGPVLAASRMLGERIKPVLTKVEVKVKLTTGKVKNESEDDEEKGEYSEGEYGEERGFEIAVKKMKVKMRTKKAAMEIEDM</sequence>
<protein>
    <submittedName>
        <fullName evidence="1">Uncharacterized protein</fullName>
    </submittedName>
</protein>
<dbReference type="Proteomes" id="UP001319180">
    <property type="component" value="Unassembled WGS sequence"/>
</dbReference>
<dbReference type="RefSeq" id="WP_254092440.1">
    <property type="nucleotide sequence ID" value="NZ_JAHESC010000037.1"/>
</dbReference>
<name>A0AAP2DH09_9BACT</name>
<accession>A0AAP2DH09</accession>
<evidence type="ECO:0000313" key="2">
    <source>
        <dbReference type="Proteomes" id="UP001319180"/>
    </source>
</evidence>
<proteinExistence type="predicted"/>
<organism evidence="1 2">
    <name type="scientific">Dawidia soli</name>
    <dbReference type="NCBI Taxonomy" id="2782352"/>
    <lineage>
        <taxon>Bacteria</taxon>
        <taxon>Pseudomonadati</taxon>
        <taxon>Bacteroidota</taxon>
        <taxon>Cytophagia</taxon>
        <taxon>Cytophagales</taxon>
        <taxon>Chryseotaleaceae</taxon>
        <taxon>Dawidia</taxon>
    </lineage>
</organism>
<comment type="caution">
    <text evidence="1">The sequence shown here is derived from an EMBL/GenBank/DDBJ whole genome shotgun (WGS) entry which is preliminary data.</text>
</comment>
<dbReference type="EMBL" id="JAHESC010000037">
    <property type="protein sequence ID" value="MBT1689217.1"/>
    <property type="molecule type" value="Genomic_DNA"/>
</dbReference>
<gene>
    <name evidence="1" type="ORF">KK078_21810</name>
</gene>